<dbReference type="Pfam" id="PF10295">
    <property type="entry name" value="DUF2406"/>
    <property type="match status" value="1"/>
</dbReference>
<evidence type="ECO:0008006" key="4">
    <source>
        <dbReference type="Google" id="ProtNLM"/>
    </source>
</evidence>
<feature type="compositionally biased region" description="Pro residues" evidence="1">
    <location>
        <begin position="8"/>
        <end position="17"/>
    </location>
</feature>
<feature type="compositionally biased region" description="Basic residues" evidence="1">
    <location>
        <begin position="361"/>
        <end position="371"/>
    </location>
</feature>
<feature type="compositionally biased region" description="Low complexity" evidence="1">
    <location>
        <begin position="263"/>
        <end position="273"/>
    </location>
</feature>
<evidence type="ECO:0000313" key="2">
    <source>
        <dbReference type="EMBL" id="KAH8694035.1"/>
    </source>
</evidence>
<protein>
    <recommendedName>
        <fullName evidence="4">DUF2406 domain-containing protein</fullName>
    </recommendedName>
</protein>
<accession>A0AAD4KJU0</accession>
<feature type="compositionally biased region" description="Polar residues" evidence="1">
    <location>
        <begin position="37"/>
        <end position="47"/>
    </location>
</feature>
<dbReference type="EMBL" id="JAJTJA010000009">
    <property type="protein sequence ID" value="KAH8694035.1"/>
    <property type="molecule type" value="Genomic_DNA"/>
</dbReference>
<evidence type="ECO:0000313" key="3">
    <source>
        <dbReference type="Proteomes" id="UP001201262"/>
    </source>
</evidence>
<sequence length="371" mass="40299">MATRYDDPPLPSPPPSAPARHGRGFSFSGKSEKSHRSSGSGPKQSLTETHEEKLRRSLHTKADPTLAMNEAQPAVVALEKSNLVSLREISHKDHYGNVITDPDRSNPTRPRLERPLETIRSFEAAIDGSYSNRRMSYVTAPSNSRPGSYYGGNGGGGHGSNNYSDTYNGRPANSRPESYVDYGASSSNHYPYNQHTSRASRPRYGGRMNSDYNNGGSGQHFYPNSSYQRSNDNVTAGSGSANTDQWGNSTDPSSVNSSFDRLQQQAQSAQQKQDIQRPPETYGFNGFPAGPQVDTSFQAPPPPVHRQPGYVNGANGSSGHPLPPPPLSKDLNQGVSNARTSLRKAAPSNTAPAATASKRTSWFKRRFSKND</sequence>
<dbReference type="InterPro" id="IPR018809">
    <property type="entry name" value="DUF2406"/>
</dbReference>
<feature type="compositionally biased region" description="Polar residues" evidence="1">
    <location>
        <begin position="137"/>
        <end position="146"/>
    </location>
</feature>
<gene>
    <name evidence="2" type="ORF">BGW36DRAFT_214605</name>
</gene>
<keyword evidence="3" id="KW-1185">Reference proteome</keyword>
<dbReference type="Proteomes" id="UP001201262">
    <property type="component" value="Unassembled WGS sequence"/>
</dbReference>
<comment type="caution">
    <text evidence="2">The sequence shown here is derived from an EMBL/GenBank/DDBJ whole genome shotgun (WGS) entry which is preliminary data.</text>
</comment>
<dbReference type="RefSeq" id="XP_046069705.1">
    <property type="nucleotide sequence ID" value="XM_046209958.1"/>
</dbReference>
<feature type="region of interest" description="Disordered" evidence="1">
    <location>
        <begin position="1"/>
        <end position="68"/>
    </location>
</feature>
<dbReference type="AlphaFoldDB" id="A0AAD4KJU0"/>
<feature type="compositionally biased region" description="Low complexity" evidence="1">
    <location>
        <begin position="344"/>
        <end position="358"/>
    </location>
</feature>
<name>A0AAD4KJU0_9EURO</name>
<feature type="compositionally biased region" description="Gly residues" evidence="1">
    <location>
        <begin position="149"/>
        <end position="159"/>
    </location>
</feature>
<reference evidence="2" key="1">
    <citation type="submission" date="2021-12" db="EMBL/GenBank/DDBJ databases">
        <title>Convergent genome expansion in fungi linked to evolution of root-endophyte symbiosis.</title>
        <authorList>
            <consortium name="DOE Joint Genome Institute"/>
            <person name="Ke Y.-H."/>
            <person name="Bonito G."/>
            <person name="Liao H.-L."/>
            <person name="Looney B."/>
            <person name="Rojas-Flechas A."/>
            <person name="Nash J."/>
            <person name="Hameed K."/>
            <person name="Schadt C."/>
            <person name="Martin F."/>
            <person name="Crous P.W."/>
            <person name="Miettinen O."/>
            <person name="Magnuson J.K."/>
            <person name="Labbe J."/>
            <person name="Jacobson D."/>
            <person name="Doktycz M.J."/>
            <person name="Veneault-Fourrey C."/>
            <person name="Kuo A."/>
            <person name="Mondo S."/>
            <person name="Calhoun S."/>
            <person name="Riley R."/>
            <person name="Ohm R."/>
            <person name="LaButti K."/>
            <person name="Andreopoulos B."/>
            <person name="Pangilinan J."/>
            <person name="Nolan M."/>
            <person name="Tritt A."/>
            <person name="Clum A."/>
            <person name="Lipzen A."/>
            <person name="Daum C."/>
            <person name="Barry K."/>
            <person name="Grigoriev I.V."/>
            <person name="Vilgalys R."/>
        </authorList>
    </citation>
    <scope>NUCLEOTIDE SEQUENCE</scope>
    <source>
        <strain evidence="2">PMI_201</strain>
    </source>
</reference>
<dbReference type="GeneID" id="70240245"/>
<feature type="region of interest" description="Disordered" evidence="1">
    <location>
        <begin position="137"/>
        <end position="371"/>
    </location>
</feature>
<feature type="compositionally biased region" description="Polar residues" evidence="1">
    <location>
        <begin position="222"/>
        <end position="262"/>
    </location>
</feature>
<organism evidence="2 3">
    <name type="scientific">Talaromyces proteolyticus</name>
    <dbReference type="NCBI Taxonomy" id="1131652"/>
    <lineage>
        <taxon>Eukaryota</taxon>
        <taxon>Fungi</taxon>
        <taxon>Dikarya</taxon>
        <taxon>Ascomycota</taxon>
        <taxon>Pezizomycotina</taxon>
        <taxon>Eurotiomycetes</taxon>
        <taxon>Eurotiomycetidae</taxon>
        <taxon>Eurotiales</taxon>
        <taxon>Trichocomaceae</taxon>
        <taxon>Talaromyces</taxon>
        <taxon>Talaromyces sect. Bacilispori</taxon>
    </lineage>
</organism>
<feature type="compositionally biased region" description="Polar residues" evidence="1">
    <location>
        <begin position="184"/>
        <end position="199"/>
    </location>
</feature>
<dbReference type="PANTHER" id="PTHR28186">
    <property type="entry name" value="MEIOTICALLY UP-REGULATED GENE 9 PROTEIN"/>
    <property type="match status" value="1"/>
</dbReference>
<evidence type="ECO:0000256" key="1">
    <source>
        <dbReference type="SAM" id="MobiDB-lite"/>
    </source>
</evidence>
<feature type="compositionally biased region" description="Polar residues" evidence="1">
    <location>
        <begin position="330"/>
        <end position="340"/>
    </location>
</feature>
<proteinExistence type="predicted"/>
<feature type="region of interest" description="Disordered" evidence="1">
    <location>
        <begin position="88"/>
        <end position="111"/>
    </location>
</feature>
<dbReference type="PANTHER" id="PTHR28186:SF1">
    <property type="entry name" value="MEIOTICALLY UP-REGULATED GENE 9 PROTEIN"/>
    <property type="match status" value="1"/>
</dbReference>